<evidence type="ECO:0000256" key="1">
    <source>
        <dbReference type="SAM" id="Phobius"/>
    </source>
</evidence>
<dbReference type="Proteomes" id="UP000004358">
    <property type="component" value="Unassembled WGS sequence"/>
</dbReference>
<gene>
    <name evidence="2" type="ORF">DSM3645_10622</name>
</gene>
<dbReference type="RefSeq" id="WP_002655725.1">
    <property type="nucleotide sequence ID" value="NZ_CH672377.1"/>
</dbReference>
<dbReference type="OrthoDB" id="9840188at2"/>
<protein>
    <submittedName>
        <fullName evidence="2">Uncharacterized protein</fullName>
    </submittedName>
</protein>
<evidence type="ECO:0000313" key="3">
    <source>
        <dbReference type="Proteomes" id="UP000004358"/>
    </source>
</evidence>
<evidence type="ECO:0000313" key="2">
    <source>
        <dbReference type="EMBL" id="EAQ82848.1"/>
    </source>
</evidence>
<keyword evidence="1" id="KW-0812">Transmembrane</keyword>
<feature type="transmembrane region" description="Helical" evidence="1">
    <location>
        <begin position="199"/>
        <end position="218"/>
    </location>
</feature>
<feature type="transmembrane region" description="Helical" evidence="1">
    <location>
        <begin position="41"/>
        <end position="60"/>
    </location>
</feature>
<comment type="caution">
    <text evidence="2">The sequence shown here is derived from an EMBL/GenBank/DDBJ whole genome shotgun (WGS) entry which is preliminary data.</text>
</comment>
<feature type="transmembrane region" description="Helical" evidence="1">
    <location>
        <begin position="122"/>
        <end position="144"/>
    </location>
</feature>
<feature type="transmembrane region" description="Helical" evidence="1">
    <location>
        <begin position="224"/>
        <end position="244"/>
    </location>
</feature>
<dbReference type="EMBL" id="AANZ01000001">
    <property type="protein sequence ID" value="EAQ82848.1"/>
    <property type="molecule type" value="Genomic_DNA"/>
</dbReference>
<dbReference type="HOGENOM" id="CLU_1033143_0_0_0"/>
<reference evidence="2 3" key="1">
    <citation type="submission" date="2006-02" db="EMBL/GenBank/DDBJ databases">
        <authorList>
            <person name="Amann R."/>
            <person name="Ferriera S."/>
            <person name="Johnson J."/>
            <person name="Kravitz S."/>
            <person name="Halpern A."/>
            <person name="Remington K."/>
            <person name="Beeson K."/>
            <person name="Tran B."/>
            <person name="Rogers Y.-H."/>
            <person name="Friedman R."/>
            <person name="Venter J.C."/>
        </authorList>
    </citation>
    <scope>NUCLEOTIDE SEQUENCE [LARGE SCALE GENOMIC DNA]</scope>
    <source>
        <strain evidence="2 3">DSM 3645</strain>
    </source>
</reference>
<sequence length="269" mass="28883">MPSFNLNQDDPNDAPLWVKSLVLIVGGALFGALIMLMQQRLLPGLAIMVISMLIGAVLALPSVSASRTGRLLFGMLVAKNIPNAGSKAFDWVDDADSEVVADPIGKRFGKWVFPPCDRPRHWLMLLGLLAGAVTGVWLVVHDVLAICDGKPGTFIGARQVGEKLYFQAGAWAIGSPIWGGMLAGLIASRRYRRPQIATCLLLLILAAPIAASMAVSGVEIEELIGLFLAVAAVPLGGLLLVIYLGDHALRADKPPEKRPKRLFEDRPPR</sequence>
<keyword evidence="1" id="KW-1133">Transmembrane helix</keyword>
<name>A3ZM65_9BACT</name>
<feature type="transmembrane region" description="Helical" evidence="1">
    <location>
        <begin position="164"/>
        <end position="187"/>
    </location>
</feature>
<proteinExistence type="predicted"/>
<accession>A3ZM65</accession>
<keyword evidence="1" id="KW-0472">Membrane</keyword>
<organism evidence="2 3">
    <name type="scientific">Blastopirellula marina DSM 3645</name>
    <dbReference type="NCBI Taxonomy" id="314230"/>
    <lineage>
        <taxon>Bacteria</taxon>
        <taxon>Pseudomonadati</taxon>
        <taxon>Planctomycetota</taxon>
        <taxon>Planctomycetia</taxon>
        <taxon>Pirellulales</taxon>
        <taxon>Pirellulaceae</taxon>
        <taxon>Blastopirellula</taxon>
    </lineage>
</organism>
<feature type="transmembrane region" description="Helical" evidence="1">
    <location>
        <begin position="16"/>
        <end position="35"/>
    </location>
</feature>
<dbReference type="AlphaFoldDB" id="A3ZM65"/>